<feature type="compositionally biased region" description="Basic and acidic residues" evidence="1">
    <location>
        <begin position="545"/>
        <end position="556"/>
    </location>
</feature>
<sequence>MSVPITKRRFDDIPRLDIPLSPDTGDETYTTTESTPTSTVLSPSQSGDGSLVTVDSWKSGNWPSGANCLCRRSKSTPFSPKVVKEDSKIIVVDVTKSEVGVEECANKECDQSVLVRKASTDKMMQVDPDVDEMTVRLDFKMNGRASNSSLFKTENKNKEEEEEEDAVDENESEEINVSLKPINLKSDSEGNEEGSSLKGTESFTYASELSNQIHSPTSVEKVSWPIFNNTTTSNSNPETTKLAVKYQRSDLHARIKSMIDFGKSLLSSRISEQGRSSCTTVSSIFSSRGKCESESQLSTIKSSKRLEMSEDKTGPCWNNKPEKNYANFQDKIGSKLSSPQLCLLNSAKFNSPSSSDDWYDTADDGNDKQAMMVNNEEEVGVSPTPNTSDTVMTTTDSDSAILLSTVGVQVDLIAWDLMGKEPAEVRDIGVQVCKKGQKEAHGTFPAIRRPAKKRTVYFDLSTPKQIAGVKSEVPSIYYDIKESESEMDSEQDQYSDLRTLSANTSQEIIKSPFTHSPKDAPSKTRIIVKEDGYTVTRKISISETESSRDEMSKSTEGDTAPSKTQSEDTYTIDLTNHLNIATKANHAIPVAISNLTSDNKARWLKDIKSKIIPQNVGNAIPAGTPTRIPSSTKIVRDTVKKASTSLTQVNSKQSAARKFQSPQPGERIKSMDEMRKLSEVKGIQRYRGMLDTQLKKI</sequence>
<feature type="region of interest" description="Disordered" evidence="1">
    <location>
        <begin position="539"/>
        <end position="567"/>
    </location>
</feature>
<dbReference type="Proteomes" id="UP000014500">
    <property type="component" value="Unassembled WGS sequence"/>
</dbReference>
<accession>T1IVW5</accession>
<dbReference type="HOGENOM" id="CLU_395547_0_0_1"/>
<feature type="compositionally biased region" description="Acidic residues" evidence="1">
    <location>
        <begin position="160"/>
        <end position="174"/>
    </location>
</feature>
<evidence type="ECO:0000313" key="2">
    <source>
        <dbReference type="EnsemblMetazoa" id="SMAR005320-PA"/>
    </source>
</evidence>
<keyword evidence="3" id="KW-1185">Reference proteome</keyword>
<feature type="region of interest" description="Disordered" evidence="1">
    <location>
        <begin position="146"/>
        <end position="198"/>
    </location>
</feature>
<proteinExistence type="predicted"/>
<evidence type="ECO:0000313" key="3">
    <source>
        <dbReference type="Proteomes" id="UP000014500"/>
    </source>
</evidence>
<dbReference type="EnsemblMetazoa" id="SMAR005320-RA">
    <property type="protein sequence ID" value="SMAR005320-PA"/>
    <property type="gene ID" value="SMAR005320"/>
</dbReference>
<dbReference type="AlphaFoldDB" id="T1IVW5"/>
<reference evidence="2" key="2">
    <citation type="submission" date="2015-02" db="UniProtKB">
        <authorList>
            <consortium name="EnsemblMetazoa"/>
        </authorList>
    </citation>
    <scope>IDENTIFICATION</scope>
</reference>
<organism evidence="2 3">
    <name type="scientific">Strigamia maritima</name>
    <name type="common">European centipede</name>
    <name type="synonym">Geophilus maritimus</name>
    <dbReference type="NCBI Taxonomy" id="126957"/>
    <lineage>
        <taxon>Eukaryota</taxon>
        <taxon>Metazoa</taxon>
        <taxon>Ecdysozoa</taxon>
        <taxon>Arthropoda</taxon>
        <taxon>Myriapoda</taxon>
        <taxon>Chilopoda</taxon>
        <taxon>Pleurostigmophora</taxon>
        <taxon>Geophilomorpha</taxon>
        <taxon>Linotaeniidae</taxon>
        <taxon>Strigamia</taxon>
    </lineage>
</organism>
<reference evidence="3" key="1">
    <citation type="submission" date="2011-05" db="EMBL/GenBank/DDBJ databases">
        <authorList>
            <person name="Richards S.R."/>
            <person name="Qu J."/>
            <person name="Jiang H."/>
            <person name="Jhangiani S.N."/>
            <person name="Agravi P."/>
            <person name="Goodspeed R."/>
            <person name="Gross S."/>
            <person name="Mandapat C."/>
            <person name="Jackson L."/>
            <person name="Mathew T."/>
            <person name="Pu L."/>
            <person name="Thornton R."/>
            <person name="Saada N."/>
            <person name="Wilczek-Boney K.B."/>
            <person name="Lee S."/>
            <person name="Kovar C."/>
            <person name="Wu Y."/>
            <person name="Scherer S.E."/>
            <person name="Worley K.C."/>
            <person name="Muzny D.M."/>
            <person name="Gibbs R."/>
        </authorList>
    </citation>
    <scope>NUCLEOTIDE SEQUENCE</scope>
    <source>
        <strain evidence="3">Brora</strain>
    </source>
</reference>
<evidence type="ECO:0000256" key="1">
    <source>
        <dbReference type="SAM" id="MobiDB-lite"/>
    </source>
</evidence>
<name>T1IVW5_STRMM</name>
<protein>
    <submittedName>
        <fullName evidence="2">Uncharacterized protein</fullName>
    </submittedName>
</protein>
<feature type="compositionally biased region" description="Low complexity" evidence="1">
    <location>
        <begin position="21"/>
        <end position="46"/>
    </location>
</feature>
<feature type="region of interest" description="Disordered" evidence="1">
    <location>
        <begin position="14"/>
        <end position="48"/>
    </location>
</feature>
<dbReference type="EMBL" id="AFFK01019784">
    <property type="status" value="NOT_ANNOTATED_CDS"/>
    <property type="molecule type" value="Genomic_DNA"/>
</dbReference>